<reference evidence="1 2" key="1">
    <citation type="submission" date="2019-09" db="EMBL/GenBank/DDBJ databases">
        <authorList>
            <person name="Chandra G."/>
            <person name="Truman W A."/>
        </authorList>
    </citation>
    <scope>NUCLEOTIDE SEQUENCE [LARGE SCALE GENOMIC DNA]</scope>
    <source>
        <strain evidence="1">PS943</strain>
    </source>
</reference>
<name>A0A5E7VW58_PSEFL</name>
<dbReference type="AlphaFoldDB" id="A0A5E7VW58"/>
<proteinExistence type="predicted"/>
<dbReference type="EMBL" id="CABVJH010000001">
    <property type="protein sequence ID" value="VVQ26790.1"/>
    <property type="molecule type" value="Genomic_DNA"/>
</dbReference>
<evidence type="ECO:0000313" key="2">
    <source>
        <dbReference type="Proteomes" id="UP000325645"/>
    </source>
</evidence>
<accession>A0A5E7VW58</accession>
<sequence length="90" mass="9987">MTLLQSHHHSPNQLVTYDKFNLPFLNLLDLPRFPNKRLTAIQWAKLAKAEHLPGAMVISADPSATGGEYGTLHVFDVTGWNKKAELVHGA</sequence>
<gene>
    <name evidence="1" type="ORF">PS943_00048</name>
</gene>
<evidence type="ECO:0000313" key="1">
    <source>
        <dbReference type="EMBL" id="VVQ26790.1"/>
    </source>
</evidence>
<protein>
    <submittedName>
        <fullName evidence="1">Uncharacterized protein</fullName>
    </submittedName>
</protein>
<organism evidence="1 2">
    <name type="scientific">Pseudomonas fluorescens</name>
    <dbReference type="NCBI Taxonomy" id="294"/>
    <lineage>
        <taxon>Bacteria</taxon>
        <taxon>Pseudomonadati</taxon>
        <taxon>Pseudomonadota</taxon>
        <taxon>Gammaproteobacteria</taxon>
        <taxon>Pseudomonadales</taxon>
        <taxon>Pseudomonadaceae</taxon>
        <taxon>Pseudomonas</taxon>
    </lineage>
</organism>
<dbReference type="Proteomes" id="UP000325645">
    <property type="component" value="Unassembled WGS sequence"/>
</dbReference>